<reference evidence="1 2" key="1">
    <citation type="submission" date="2019-03" db="EMBL/GenBank/DDBJ databases">
        <title>Genomic Encyclopedia of Type Strains, Phase IV (KMG-IV): sequencing the most valuable type-strain genomes for metagenomic binning, comparative biology and taxonomic classification.</title>
        <authorList>
            <person name="Goeker M."/>
        </authorList>
    </citation>
    <scope>NUCLEOTIDE SEQUENCE [LARGE SCALE GENOMIC DNA]</scope>
    <source>
        <strain evidence="1 2">DSM 16998</strain>
    </source>
</reference>
<protein>
    <submittedName>
        <fullName evidence="1">Uncharacterized protein</fullName>
    </submittedName>
</protein>
<organism evidence="1 2">
    <name type="scientific">Roseateles toxinivorans</name>
    <dbReference type="NCBI Taxonomy" id="270368"/>
    <lineage>
        <taxon>Bacteria</taxon>
        <taxon>Pseudomonadati</taxon>
        <taxon>Pseudomonadota</taxon>
        <taxon>Betaproteobacteria</taxon>
        <taxon>Burkholderiales</taxon>
        <taxon>Sphaerotilaceae</taxon>
        <taxon>Roseateles</taxon>
    </lineage>
</organism>
<comment type="caution">
    <text evidence="1">The sequence shown here is derived from an EMBL/GenBank/DDBJ whole genome shotgun (WGS) entry which is preliminary data.</text>
</comment>
<proteinExistence type="predicted"/>
<keyword evidence="2" id="KW-1185">Reference proteome</keyword>
<gene>
    <name evidence="1" type="ORF">DES47_10241</name>
</gene>
<dbReference type="AlphaFoldDB" id="A0A4R6QMV3"/>
<accession>A0A4R6QMV3</accession>
<dbReference type="Proteomes" id="UP000295361">
    <property type="component" value="Unassembled WGS sequence"/>
</dbReference>
<dbReference type="RefSeq" id="WP_133699779.1">
    <property type="nucleotide sequence ID" value="NZ_SNXS01000002.1"/>
</dbReference>
<sequence length="150" mass="16074">MQVRFEIDDFGDEAASIQAVADGRAPEEPYHLWGRVLLEQEGQPTVVIDDDMTLLGLALCADVPAALRRDGKAQLRLAGWPGSYSFVAEGGVVHLTGSKDTDVRLDQAELLQGLHACGQRLAAFIQTLAVSCPQYGKAGRVLATNLADRG</sequence>
<dbReference type="InParanoid" id="A0A4R6QMV3"/>
<dbReference type="EMBL" id="SNXS01000002">
    <property type="protein sequence ID" value="TDP72296.1"/>
    <property type="molecule type" value="Genomic_DNA"/>
</dbReference>
<evidence type="ECO:0000313" key="1">
    <source>
        <dbReference type="EMBL" id="TDP72296.1"/>
    </source>
</evidence>
<evidence type="ECO:0000313" key="2">
    <source>
        <dbReference type="Proteomes" id="UP000295361"/>
    </source>
</evidence>
<name>A0A4R6QMV3_9BURK</name>